<gene>
    <name evidence="3" type="ORF">A7U60_g2197</name>
</gene>
<dbReference type="AlphaFoldDB" id="A0A9Q5I2N0"/>
<keyword evidence="2" id="KW-0472">Membrane</keyword>
<evidence type="ECO:0000256" key="1">
    <source>
        <dbReference type="SAM" id="MobiDB-lite"/>
    </source>
</evidence>
<feature type="region of interest" description="Disordered" evidence="1">
    <location>
        <begin position="175"/>
        <end position="260"/>
    </location>
</feature>
<evidence type="ECO:0000256" key="2">
    <source>
        <dbReference type="SAM" id="Phobius"/>
    </source>
</evidence>
<protein>
    <submittedName>
        <fullName evidence="3">Uncharacterized protein</fullName>
    </submittedName>
</protein>
<accession>A0A9Q5I2N0</accession>
<name>A0A9Q5I2N0_SANBA</name>
<dbReference type="OrthoDB" id="3268736at2759"/>
<proteinExistence type="predicted"/>
<keyword evidence="4" id="KW-1185">Reference proteome</keyword>
<dbReference type="EMBL" id="LNZH02000125">
    <property type="protein sequence ID" value="OCB90580.1"/>
    <property type="molecule type" value="Genomic_DNA"/>
</dbReference>
<feature type="compositionally biased region" description="Polar residues" evidence="1">
    <location>
        <begin position="232"/>
        <end position="258"/>
    </location>
</feature>
<evidence type="ECO:0000313" key="3">
    <source>
        <dbReference type="EMBL" id="OCB90580.1"/>
    </source>
</evidence>
<organism evidence="3 4">
    <name type="scientific">Sanghuangporus baumii</name>
    <name type="common">Phellinus baumii</name>
    <dbReference type="NCBI Taxonomy" id="108892"/>
    <lineage>
        <taxon>Eukaryota</taxon>
        <taxon>Fungi</taxon>
        <taxon>Dikarya</taxon>
        <taxon>Basidiomycota</taxon>
        <taxon>Agaricomycotina</taxon>
        <taxon>Agaricomycetes</taxon>
        <taxon>Hymenochaetales</taxon>
        <taxon>Hymenochaetaceae</taxon>
        <taxon>Sanghuangporus</taxon>
    </lineage>
</organism>
<feature type="region of interest" description="Disordered" evidence="1">
    <location>
        <begin position="94"/>
        <end position="124"/>
    </location>
</feature>
<dbReference type="Proteomes" id="UP000757232">
    <property type="component" value="Unassembled WGS sequence"/>
</dbReference>
<feature type="compositionally biased region" description="Low complexity" evidence="1">
    <location>
        <begin position="103"/>
        <end position="124"/>
    </location>
</feature>
<feature type="compositionally biased region" description="Polar residues" evidence="1">
    <location>
        <begin position="194"/>
        <end position="204"/>
    </location>
</feature>
<comment type="caution">
    <text evidence="3">The sequence shown here is derived from an EMBL/GenBank/DDBJ whole genome shotgun (WGS) entry which is preliminary data.</text>
</comment>
<feature type="compositionally biased region" description="Basic and acidic residues" evidence="1">
    <location>
        <begin position="205"/>
        <end position="229"/>
    </location>
</feature>
<feature type="transmembrane region" description="Helical" evidence="2">
    <location>
        <begin position="128"/>
        <end position="150"/>
    </location>
</feature>
<reference evidence="3" key="1">
    <citation type="submission" date="2016-06" db="EMBL/GenBank/DDBJ databases">
        <title>Draft Genome sequence of the fungus Inonotus baumii.</title>
        <authorList>
            <person name="Zhu H."/>
            <person name="Lin W."/>
        </authorList>
    </citation>
    <scope>NUCLEOTIDE SEQUENCE</scope>
    <source>
        <strain evidence="3">821</strain>
    </source>
</reference>
<keyword evidence="2" id="KW-0812">Transmembrane</keyword>
<sequence>MDWNVVGAFEYDPGTSPDFVYNALGYSVTNLANTAHTFVINWVVDGPDDSMILFDRLIYTAEEDSITSSLASPGLQVFCVQTFRHRNISASGTGLPTLSAPQSTSASAGTSISSNSAATTSSDKSSQVAVVGGSVAGGVAILLVTAIALLSSDGVDVKRQLQAHCYLRPQARRRCQSPPNVVPLTNGLSYRPLPTSTERTQNPHQNEHPQLEKDPFQRYIFDEKQERLPARSRSSPGDRTALSSPWDSTMNGTRTNRATRTEHMLLEHIATTGGGRPTSGSA</sequence>
<keyword evidence="2" id="KW-1133">Transmembrane helix</keyword>
<evidence type="ECO:0000313" key="4">
    <source>
        <dbReference type="Proteomes" id="UP000757232"/>
    </source>
</evidence>